<dbReference type="RefSeq" id="WP_323737751.1">
    <property type="nucleotide sequence ID" value="NZ_CP112932.1"/>
</dbReference>
<evidence type="ECO:0000313" key="2">
    <source>
        <dbReference type="EMBL" id="WPY00928.1"/>
    </source>
</evidence>
<name>A0ABZ0UTG3_9RICK</name>
<accession>A0ABZ0UTG3</accession>
<protein>
    <submittedName>
        <fullName evidence="2">Porin/adhesin family protein</fullName>
    </submittedName>
</protein>
<keyword evidence="3" id="KW-1185">Reference proteome</keyword>
<evidence type="ECO:0000256" key="1">
    <source>
        <dbReference type="SAM" id="SignalP"/>
    </source>
</evidence>
<dbReference type="Gene3D" id="2.40.160.20">
    <property type="match status" value="1"/>
</dbReference>
<dbReference type="InterPro" id="IPR011250">
    <property type="entry name" value="OMP/PagP_B-barrel"/>
</dbReference>
<proteinExistence type="predicted"/>
<dbReference type="Proteomes" id="UP001326613">
    <property type="component" value="Chromosome"/>
</dbReference>
<feature type="chain" id="PRO_5046290937" evidence="1">
    <location>
        <begin position="21"/>
        <end position="210"/>
    </location>
</feature>
<keyword evidence="1" id="KW-0732">Signal</keyword>
<dbReference type="SUPFAM" id="SSF56925">
    <property type="entry name" value="OMPA-like"/>
    <property type="match status" value="1"/>
</dbReference>
<evidence type="ECO:0000313" key="3">
    <source>
        <dbReference type="Proteomes" id="UP001326613"/>
    </source>
</evidence>
<feature type="signal peptide" evidence="1">
    <location>
        <begin position="1"/>
        <end position="20"/>
    </location>
</feature>
<organism evidence="2 3">
    <name type="scientific">Candidatus Trichorickettsia mobilis</name>
    <dbReference type="NCBI Taxonomy" id="1346319"/>
    <lineage>
        <taxon>Bacteria</taxon>
        <taxon>Pseudomonadati</taxon>
        <taxon>Pseudomonadota</taxon>
        <taxon>Alphaproteobacteria</taxon>
        <taxon>Rickettsiales</taxon>
        <taxon>Rickettsiaceae</taxon>
        <taxon>Rickettsieae</taxon>
        <taxon>Candidatus Trichorickettsia</taxon>
    </lineage>
</organism>
<gene>
    <name evidence="2" type="ORF">Trichorick_00818</name>
</gene>
<dbReference type="EMBL" id="CP112932">
    <property type="protein sequence ID" value="WPY00928.1"/>
    <property type="molecule type" value="Genomic_DNA"/>
</dbReference>
<reference evidence="2 3" key="1">
    <citation type="submission" date="2022-10" db="EMBL/GenBank/DDBJ databases">
        <title>Host association and intracellularity evolved multiple times independently in the Rickettsiales.</title>
        <authorList>
            <person name="Castelli M."/>
            <person name="Nardi T."/>
            <person name="Gammuto L."/>
            <person name="Bellinzona G."/>
            <person name="Sabaneyeva E."/>
            <person name="Potekhin A."/>
            <person name="Serra V."/>
            <person name="Petroni G."/>
            <person name="Sassera D."/>
        </authorList>
    </citation>
    <scope>NUCLEOTIDE SEQUENCE [LARGE SCALE GENOMIC DNA]</scope>
    <source>
        <strain evidence="2 3">Kr 154-4</strain>
    </source>
</reference>
<sequence length="210" mass="22450">MKKLLIATAVSAVLSTTALAGTENMFYVKANVGGIILNKAKDKYTGLKMKGKTAAIFDLGVGYYVMDNTRVDLTFVTPVNPEMKKTGKANDGVNTTVKHKGTIYALMANGYVDLFDISVAKVFVGAGVGWSQVKEKMTDSANGNVSSKKKNNAAYQLTLGTAAEVAPGVNAEFAYRWIDFGKTKAKKGEEASGTTAYKGHNLLLGIRFDI</sequence>